<feature type="domain" description="Enoyl reductase (ER)" evidence="6">
    <location>
        <begin position="10"/>
        <end position="351"/>
    </location>
</feature>
<evidence type="ECO:0000256" key="3">
    <source>
        <dbReference type="ARBA" id="ARBA00022723"/>
    </source>
</evidence>
<dbReference type="GO" id="GO:0005737">
    <property type="term" value="C:cytoplasm"/>
    <property type="evidence" value="ECO:0007669"/>
    <property type="project" value="TreeGrafter"/>
</dbReference>
<comment type="cofactor">
    <cofactor evidence="1">
        <name>Zn(2+)</name>
        <dbReference type="ChEBI" id="CHEBI:29105"/>
    </cofactor>
</comment>
<keyword evidence="4" id="KW-0862">Zinc</keyword>
<sequence length="353" mass="36999">MKALRYHARGDFRIDDVPDPEVRPGTVMVDVDWCGVCGSELHEFEEGPIQVPESGPNAVTGETVPVILGHEFAGVVSAVGAGSEGVRVGDRVVVEPLMYCKTCAACRAGDYHLCKSLAIIGIHGVAGGYSPHAVVPAYTVHKLPESVPTDVGALIEPLAVGWHAMRIAHFRAGQTALVLGAGPIGLATLLCVQAAGAELTIMGVRRPGARADTAAILGAHAVLDSSQTNVAEEIMALTNGRGVDVVFETSGSQEAMDTAIASVAVGGTIASLAVWANPGRCDYMTLLLKEATLIGSMCYSNDFQPVIKALDEGRIRGAENMITKRVKLDDVLTDAFGTLLNDRSQHVKVLVSP</sequence>
<dbReference type="PANTHER" id="PTHR43161:SF23">
    <property type="entry name" value="(R,R)-BUTANEDIOL DEHYDROGENASE-RELATED"/>
    <property type="match status" value="1"/>
</dbReference>
<dbReference type="InterPro" id="IPR002328">
    <property type="entry name" value="ADH_Zn_CS"/>
</dbReference>
<evidence type="ECO:0000259" key="6">
    <source>
        <dbReference type="SMART" id="SM00829"/>
    </source>
</evidence>
<organism evidence="7">
    <name type="scientific">freshwater metagenome</name>
    <dbReference type="NCBI Taxonomy" id="449393"/>
    <lineage>
        <taxon>unclassified sequences</taxon>
        <taxon>metagenomes</taxon>
        <taxon>ecological metagenomes</taxon>
    </lineage>
</organism>
<dbReference type="InterPro" id="IPR013149">
    <property type="entry name" value="ADH-like_C"/>
</dbReference>
<evidence type="ECO:0000256" key="2">
    <source>
        <dbReference type="ARBA" id="ARBA00008072"/>
    </source>
</evidence>
<dbReference type="SUPFAM" id="SSF50129">
    <property type="entry name" value="GroES-like"/>
    <property type="match status" value="1"/>
</dbReference>
<dbReference type="EMBL" id="CAFBND010000165">
    <property type="protein sequence ID" value="CAB4961676.1"/>
    <property type="molecule type" value="Genomic_DNA"/>
</dbReference>
<dbReference type="CDD" id="cd08233">
    <property type="entry name" value="butanediol_DH_like"/>
    <property type="match status" value="1"/>
</dbReference>
<dbReference type="AlphaFoldDB" id="A0A6J7BVA1"/>
<dbReference type="PANTHER" id="PTHR43161">
    <property type="entry name" value="SORBITOL DEHYDROGENASE"/>
    <property type="match status" value="1"/>
</dbReference>
<dbReference type="Gene3D" id="3.40.50.720">
    <property type="entry name" value="NAD(P)-binding Rossmann-like Domain"/>
    <property type="match status" value="1"/>
</dbReference>
<dbReference type="EMBL" id="CAFBIZ010000068">
    <property type="protein sequence ID" value="CAB4848844.1"/>
    <property type="molecule type" value="Genomic_DNA"/>
</dbReference>
<dbReference type="Pfam" id="PF08240">
    <property type="entry name" value="ADH_N"/>
    <property type="match status" value="1"/>
</dbReference>
<dbReference type="InterPro" id="IPR011032">
    <property type="entry name" value="GroES-like_sf"/>
</dbReference>
<dbReference type="PROSITE" id="PS00059">
    <property type="entry name" value="ADH_ZINC"/>
    <property type="match status" value="1"/>
</dbReference>
<dbReference type="Pfam" id="PF00107">
    <property type="entry name" value="ADH_zinc_N"/>
    <property type="match status" value="1"/>
</dbReference>
<evidence type="ECO:0000256" key="1">
    <source>
        <dbReference type="ARBA" id="ARBA00001947"/>
    </source>
</evidence>
<evidence type="ECO:0000256" key="4">
    <source>
        <dbReference type="ARBA" id="ARBA00022833"/>
    </source>
</evidence>
<accession>A0A6J7BVA1</accession>
<protein>
    <submittedName>
        <fullName evidence="7">Unannotated protein</fullName>
    </submittedName>
</protein>
<dbReference type="SMART" id="SM00829">
    <property type="entry name" value="PKS_ER"/>
    <property type="match status" value="1"/>
</dbReference>
<dbReference type="Gene3D" id="3.90.180.10">
    <property type="entry name" value="Medium-chain alcohol dehydrogenases, catalytic domain"/>
    <property type="match status" value="1"/>
</dbReference>
<dbReference type="GO" id="GO:0008270">
    <property type="term" value="F:zinc ion binding"/>
    <property type="evidence" value="ECO:0007669"/>
    <property type="project" value="InterPro"/>
</dbReference>
<evidence type="ECO:0000256" key="5">
    <source>
        <dbReference type="ARBA" id="ARBA00023002"/>
    </source>
</evidence>
<dbReference type="GO" id="GO:0000721">
    <property type="term" value="F:(R,R)-butanediol dehydrogenase activity"/>
    <property type="evidence" value="ECO:0007669"/>
    <property type="project" value="TreeGrafter"/>
</dbReference>
<dbReference type="InterPro" id="IPR036291">
    <property type="entry name" value="NAD(P)-bd_dom_sf"/>
</dbReference>
<gene>
    <name evidence="7" type="ORF">UFOPK3268_00677</name>
    <name evidence="8" type="ORF">UFOPK3752_02322</name>
</gene>
<dbReference type="InterPro" id="IPR013154">
    <property type="entry name" value="ADH-like_N"/>
</dbReference>
<proteinExistence type="inferred from homology"/>
<name>A0A6J7BVA1_9ZZZZ</name>
<reference evidence="7" key="1">
    <citation type="submission" date="2020-05" db="EMBL/GenBank/DDBJ databases">
        <authorList>
            <person name="Chiriac C."/>
            <person name="Salcher M."/>
            <person name="Ghai R."/>
            <person name="Kavagutti S V."/>
        </authorList>
    </citation>
    <scope>NUCLEOTIDE SEQUENCE</scope>
</reference>
<comment type="similarity">
    <text evidence="2">Belongs to the zinc-containing alcohol dehydrogenase family.</text>
</comment>
<evidence type="ECO:0000313" key="7">
    <source>
        <dbReference type="EMBL" id="CAB4848844.1"/>
    </source>
</evidence>
<keyword evidence="3" id="KW-0479">Metal-binding</keyword>
<dbReference type="SUPFAM" id="SSF51735">
    <property type="entry name" value="NAD(P)-binding Rossmann-fold domains"/>
    <property type="match status" value="1"/>
</dbReference>
<dbReference type="InterPro" id="IPR020843">
    <property type="entry name" value="ER"/>
</dbReference>
<keyword evidence="5" id="KW-0560">Oxidoreductase</keyword>
<dbReference type="GO" id="GO:0034079">
    <property type="term" value="P:butanediol biosynthetic process"/>
    <property type="evidence" value="ECO:0007669"/>
    <property type="project" value="TreeGrafter"/>
</dbReference>
<evidence type="ECO:0000313" key="8">
    <source>
        <dbReference type="EMBL" id="CAB4961676.1"/>
    </source>
</evidence>